<keyword evidence="4 7" id="KW-0812">Transmembrane</keyword>
<dbReference type="PANTHER" id="PTHR43549:SF3">
    <property type="entry name" value="MULTIDRUG RESISTANCE PROTEIN YPNP-RELATED"/>
    <property type="match status" value="1"/>
</dbReference>
<feature type="transmembrane region" description="Helical" evidence="7">
    <location>
        <begin position="12"/>
        <end position="34"/>
    </location>
</feature>
<reference evidence="8 9" key="1">
    <citation type="submission" date="2016-10" db="EMBL/GenBank/DDBJ databases">
        <authorList>
            <person name="de Groot N.N."/>
        </authorList>
    </citation>
    <scope>NUCLEOTIDE SEQUENCE [LARGE SCALE GENOMIC DNA]</scope>
    <source>
        <strain evidence="8 9">Z108</strain>
    </source>
</reference>
<sequence>MTKNLTEGNPAKLIFFFTLPLIAGNIFQQLYAFVDTLIVGRFLGVEALAAVGCTGSLMFLMLGFVIGFSTGITIYTGQRYGAKDAKGVRQSAAACTILSLAASLVLTVAGVSLCRQLLVWMQTPAEIMDGAVSFISIVYGGIVMFVFLQMQTNILRALGDSRMPTVILALALIINIILEPVAILVLEWGIPGAALATVVAQFIGNAVCYLYIRRRVPALHTQREDWHVSWHILREHLKIGLPMGFQSSIIAIGAIVLQVALNNLGPTAVAAYAASQKVDSVAMMPMMSFGLAMAAYTAQNYGAQKYERIAEGVRKCCYMSVSFSILAGVLLIIFGPDIMYLFVGEGQQQVIDYGQQYLMVNGSCYWILSLLFIFRYTLQGLGQSVVPTIAGIMELVMRTAAAIFLCASLGYLGACLANPMAWIGSCVPLAIAFYWTSRSFKKKYNLG</sequence>
<dbReference type="GO" id="GO:0015297">
    <property type="term" value="F:antiporter activity"/>
    <property type="evidence" value="ECO:0007669"/>
    <property type="project" value="InterPro"/>
</dbReference>
<feature type="transmembrane region" description="Helical" evidence="7">
    <location>
        <begin position="239"/>
        <end position="261"/>
    </location>
</feature>
<evidence type="ECO:0000256" key="5">
    <source>
        <dbReference type="ARBA" id="ARBA00022989"/>
    </source>
</evidence>
<dbReference type="GO" id="GO:0005886">
    <property type="term" value="C:plasma membrane"/>
    <property type="evidence" value="ECO:0007669"/>
    <property type="project" value="UniProtKB-SubCell"/>
</dbReference>
<feature type="transmembrane region" description="Helical" evidence="7">
    <location>
        <begin position="168"/>
        <end position="186"/>
    </location>
</feature>
<evidence type="ECO:0000313" key="9">
    <source>
        <dbReference type="Proteomes" id="UP000183639"/>
    </source>
</evidence>
<evidence type="ECO:0000256" key="6">
    <source>
        <dbReference type="ARBA" id="ARBA00023136"/>
    </source>
</evidence>
<name>A0A1I3GWW5_SELRU</name>
<feature type="transmembrane region" description="Helical" evidence="7">
    <location>
        <begin position="281"/>
        <end position="298"/>
    </location>
</feature>
<dbReference type="GO" id="GO:0042910">
    <property type="term" value="F:xenobiotic transmembrane transporter activity"/>
    <property type="evidence" value="ECO:0007669"/>
    <property type="project" value="InterPro"/>
</dbReference>
<feature type="transmembrane region" description="Helical" evidence="7">
    <location>
        <begin position="355"/>
        <end position="374"/>
    </location>
</feature>
<feature type="transmembrane region" description="Helical" evidence="7">
    <location>
        <begin position="318"/>
        <end position="343"/>
    </location>
</feature>
<dbReference type="OrthoDB" id="9776324at2"/>
<dbReference type="NCBIfam" id="TIGR00797">
    <property type="entry name" value="matE"/>
    <property type="match status" value="1"/>
</dbReference>
<dbReference type="PANTHER" id="PTHR43549">
    <property type="entry name" value="MULTIDRUG RESISTANCE PROTEIN YPNP-RELATED"/>
    <property type="match status" value="1"/>
</dbReference>
<dbReference type="InterPro" id="IPR048279">
    <property type="entry name" value="MdtK-like"/>
</dbReference>
<evidence type="ECO:0000256" key="2">
    <source>
        <dbReference type="ARBA" id="ARBA00022448"/>
    </source>
</evidence>
<organism evidence="8 9">
    <name type="scientific">Selenomonas ruminantium</name>
    <dbReference type="NCBI Taxonomy" id="971"/>
    <lineage>
        <taxon>Bacteria</taxon>
        <taxon>Bacillati</taxon>
        <taxon>Bacillota</taxon>
        <taxon>Negativicutes</taxon>
        <taxon>Selenomonadales</taxon>
        <taxon>Selenomonadaceae</taxon>
        <taxon>Selenomonas</taxon>
    </lineage>
</organism>
<comment type="subcellular location">
    <subcellularLocation>
        <location evidence="1">Cell membrane</location>
        <topology evidence="1">Multi-pass membrane protein</topology>
    </subcellularLocation>
</comment>
<accession>A0A1I3GWW5</accession>
<dbReference type="RefSeq" id="WP_075445289.1">
    <property type="nucleotide sequence ID" value="NZ_FOQK01000025.1"/>
</dbReference>
<protein>
    <submittedName>
        <fullName evidence="8">Putative efflux protein, MATE family</fullName>
    </submittedName>
</protein>
<keyword evidence="6 7" id="KW-0472">Membrane</keyword>
<evidence type="ECO:0000256" key="4">
    <source>
        <dbReference type="ARBA" id="ARBA00022692"/>
    </source>
</evidence>
<dbReference type="Proteomes" id="UP000183639">
    <property type="component" value="Unassembled WGS sequence"/>
</dbReference>
<dbReference type="InterPro" id="IPR052031">
    <property type="entry name" value="Membrane_Transporter-Flippase"/>
</dbReference>
<proteinExistence type="predicted"/>
<evidence type="ECO:0000256" key="1">
    <source>
        <dbReference type="ARBA" id="ARBA00004651"/>
    </source>
</evidence>
<keyword evidence="3" id="KW-1003">Cell membrane</keyword>
<dbReference type="PIRSF" id="PIRSF006603">
    <property type="entry name" value="DinF"/>
    <property type="match status" value="1"/>
</dbReference>
<feature type="transmembrane region" description="Helical" evidence="7">
    <location>
        <begin position="54"/>
        <end position="76"/>
    </location>
</feature>
<evidence type="ECO:0000256" key="3">
    <source>
        <dbReference type="ARBA" id="ARBA00022475"/>
    </source>
</evidence>
<keyword evidence="2" id="KW-0813">Transport</keyword>
<feature type="transmembrane region" description="Helical" evidence="7">
    <location>
        <begin position="192"/>
        <end position="212"/>
    </location>
</feature>
<feature type="transmembrane region" description="Helical" evidence="7">
    <location>
        <begin position="420"/>
        <end position="437"/>
    </location>
</feature>
<keyword evidence="5 7" id="KW-1133">Transmembrane helix</keyword>
<feature type="transmembrane region" description="Helical" evidence="7">
    <location>
        <begin position="395"/>
        <end position="414"/>
    </location>
</feature>
<dbReference type="EMBL" id="FOQK01000025">
    <property type="protein sequence ID" value="SFI27837.1"/>
    <property type="molecule type" value="Genomic_DNA"/>
</dbReference>
<gene>
    <name evidence="8" type="ORF">SAMN04487861_12548</name>
</gene>
<feature type="transmembrane region" description="Helical" evidence="7">
    <location>
        <begin position="130"/>
        <end position="148"/>
    </location>
</feature>
<dbReference type="AlphaFoldDB" id="A0A1I3GWW5"/>
<evidence type="ECO:0000256" key="7">
    <source>
        <dbReference type="SAM" id="Phobius"/>
    </source>
</evidence>
<feature type="transmembrane region" description="Helical" evidence="7">
    <location>
        <begin position="97"/>
        <end position="118"/>
    </location>
</feature>
<dbReference type="CDD" id="cd13138">
    <property type="entry name" value="MATE_yoeA_like"/>
    <property type="match status" value="1"/>
</dbReference>
<evidence type="ECO:0000313" key="8">
    <source>
        <dbReference type="EMBL" id="SFI27837.1"/>
    </source>
</evidence>
<dbReference type="InterPro" id="IPR002528">
    <property type="entry name" value="MATE_fam"/>
</dbReference>
<dbReference type="Pfam" id="PF01554">
    <property type="entry name" value="MatE"/>
    <property type="match status" value="2"/>
</dbReference>